<dbReference type="AlphaFoldDB" id="A0A0P6WPW2"/>
<dbReference type="SUPFAM" id="SSF81301">
    <property type="entry name" value="Nucleotidyltransferase"/>
    <property type="match status" value="1"/>
</dbReference>
<dbReference type="PANTHER" id="PTHR34822:SF1">
    <property type="entry name" value="GRPB FAMILY PROTEIN"/>
    <property type="match status" value="1"/>
</dbReference>
<dbReference type="Proteomes" id="UP000050398">
    <property type="component" value="Unassembled WGS sequence"/>
</dbReference>
<evidence type="ECO:0000313" key="2">
    <source>
        <dbReference type="Proteomes" id="UP000050398"/>
    </source>
</evidence>
<evidence type="ECO:0000313" key="1">
    <source>
        <dbReference type="EMBL" id="KPL58380.1"/>
    </source>
</evidence>
<accession>A0A0P6WPW2</accession>
<dbReference type="EMBL" id="LIXZ01000016">
    <property type="protein sequence ID" value="KPL58380.1"/>
    <property type="molecule type" value="Genomic_DNA"/>
</dbReference>
<name>A0A0P6WPW2_9BACI</name>
<proteinExistence type="predicted"/>
<dbReference type="Pfam" id="PF04229">
    <property type="entry name" value="GrpB"/>
    <property type="match status" value="1"/>
</dbReference>
<comment type="caution">
    <text evidence="1">The sequence shown here is derived from an EMBL/GenBank/DDBJ whole genome shotgun (WGS) entry which is preliminary data.</text>
</comment>
<dbReference type="InterPro" id="IPR043519">
    <property type="entry name" value="NT_sf"/>
</dbReference>
<dbReference type="Gene3D" id="3.30.460.10">
    <property type="entry name" value="Beta Polymerase, domain 2"/>
    <property type="match status" value="1"/>
</dbReference>
<dbReference type="PATRIC" id="fig|218284.4.peg.1687"/>
<gene>
    <name evidence="1" type="ORF">AM506_17340</name>
</gene>
<organism evidence="1 2">
    <name type="scientific">Rossellomorea vietnamensis</name>
    <dbReference type="NCBI Taxonomy" id="218284"/>
    <lineage>
        <taxon>Bacteria</taxon>
        <taxon>Bacillati</taxon>
        <taxon>Bacillota</taxon>
        <taxon>Bacilli</taxon>
        <taxon>Bacillales</taxon>
        <taxon>Bacillaceae</taxon>
        <taxon>Rossellomorea</taxon>
    </lineage>
</organism>
<sequence length="185" mass="21402">MMKNSDWPKWAVESIEVAPPNPEWIDAGRAEVKELMQRLGPFGVKEVEHVGSTSIRDLPAKPIIDVMAKISSFDEVDEIAGILAGDQWHYVPAELDNRPWRRFFIKVEDDKRVAHLHLMLEGELRWEQQRIFRDCLNGDSSLKEEYAELKKRLAIQFPDDREAYSDGKTAFIQRVLDGSEAEDFF</sequence>
<dbReference type="InterPro" id="IPR007344">
    <property type="entry name" value="GrpB/CoaE"/>
</dbReference>
<protein>
    <recommendedName>
        <fullName evidence="3">GrpB family protein</fullName>
    </recommendedName>
</protein>
<dbReference type="PANTHER" id="PTHR34822">
    <property type="entry name" value="GRPB DOMAIN PROTEIN (AFU_ORTHOLOGUE AFUA_1G01530)"/>
    <property type="match status" value="1"/>
</dbReference>
<reference evidence="1 2" key="1">
    <citation type="submission" date="2015-08" db="EMBL/GenBank/DDBJ databases">
        <title>Draft Genome Sequence of Bacillus vietnamensis UCD-SED5.</title>
        <authorList>
            <person name="Lee R.D."/>
            <person name="Jospin G."/>
            <person name="Lang J.M."/>
            <person name="Coil D.A."/>
            <person name="Eisen J.A."/>
        </authorList>
    </citation>
    <scope>NUCLEOTIDE SEQUENCE [LARGE SCALE GENOMIC DNA]</scope>
    <source>
        <strain evidence="1 2">UCD-SED5</strain>
    </source>
</reference>
<evidence type="ECO:0008006" key="3">
    <source>
        <dbReference type="Google" id="ProtNLM"/>
    </source>
</evidence>